<feature type="compositionally biased region" description="Low complexity" evidence="1">
    <location>
        <begin position="387"/>
        <end position="398"/>
    </location>
</feature>
<feature type="region of interest" description="Disordered" evidence="1">
    <location>
        <begin position="1"/>
        <end position="40"/>
    </location>
</feature>
<comment type="caution">
    <text evidence="2">The sequence shown here is derived from an EMBL/GenBank/DDBJ whole genome shotgun (WGS) entry which is preliminary data.</text>
</comment>
<sequence>MELGDSLAPPWLRRCARGTAESTSPTEQAPEAASGPPLTPAQRRLLVAAGAGIPERLLSSRPSQQAQAHVQQPVRGAWRAGATYRPALRAAATAALSAAAPEPSAAAVNVPAALSAESWRKARSDWRDFQTAVHNLWLAKKSLISRGKRGDADSSAAKAAYERLVERAHLINASARYSLAESLVDSARQAHAPGRASGASSGDLPPSLLLGAWDDAPMWVGSEEQLLTGRAALLCAICTAIFVGVFLPSPQKADGLWMSPPEGRRSLGIKAALALAQALLQRSGCPSPTQPQLRTFAFLVTALMSHAAKKPGLVQALAAATPGPLAALTSVPALAKLARATADTVDAATPNTELLMLPTDQYKLAKTVVEAYCRAVMQAARDAGLQAESSGSGPAEEPGTPPPEASSDGRAEGYAGHSPDGLAEAVEAACASWLADSGHARTQEAVDADSQTGCKAREKADAECLKCTEQVLQALRPGGAHGSVNAKGDVSPKVWLAMHKARQGASELRLAVLRARLGSWLPAEMGCIARAVCRPVAVSSAGEAGAGESTAAAQPGGAREEVEELRLESSQLASPSTRAALARALVAAHLDKRPTRVALCDVGAFTFLASAAALLGAARTQLWRQMQLQAASSVGLGRPAVMPRLEDCGCFPGLLLRPTRRHRAPAVDGAGLESGERGVGDGCNGRGTMDAALEVELVPLSLEQPGSVNKVFVVEADDRPNGLYFDRISRSLLERLGSHGMAWVAPAPGYSLRALESMLVVCDKTLAVLRAAGREAVLLPVVLDVRGCEASTNLSRAQVLASVSMAGGREPVGLRPNWAQRLRMALTCGISTMLRDGCVAYDDEPGGLHKVARVAVGDADSLDSHLNGHLASRVGASGMTSKSTTREAGALLNEQLHEALDAELDVRQMGRHGVFYWLVEVDPANLNSPVVLGRVQEQGTDGEEEASAEMGNGWHWGDEDGASLMDELD</sequence>
<evidence type="ECO:0000313" key="3">
    <source>
        <dbReference type="Proteomes" id="UP000612055"/>
    </source>
</evidence>
<feature type="region of interest" description="Disordered" evidence="1">
    <location>
        <begin position="384"/>
        <end position="418"/>
    </location>
</feature>
<organism evidence="2 3">
    <name type="scientific">Edaphochlamys debaryana</name>
    <dbReference type="NCBI Taxonomy" id="47281"/>
    <lineage>
        <taxon>Eukaryota</taxon>
        <taxon>Viridiplantae</taxon>
        <taxon>Chlorophyta</taxon>
        <taxon>core chlorophytes</taxon>
        <taxon>Chlorophyceae</taxon>
        <taxon>CS clade</taxon>
        <taxon>Chlamydomonadales</taxon>
        <taxon>Chlamydomonadales incertae sedis</taxon>
        <taxon>Edaphochlamys</taxon>
    </lineage>
</organism>
<feature type="region of interest" description="Disordered" evidence="1">
    <location>
        <begin position="937"/>
        <end position="969"/>
    </location>
</feature>
<name>A0A835XXF3_9CHLO</name>
<dbReference type="AlphaFoldDB" id="A0A835XXF3"/>
<evidence type="ECO:0000313" key="2">
    <source>
        <dbReference type="EMBL" id="KAG2491971.1"/>
    </source>
</evidence>
<dbReference type="EMBL" id="JAEHOE010000048">
    <property type="protein sequence ID" value="KAG2491971.1"/>
    <property type="molecule type" value="Genomic_DNA"/>
</dbReference>
<gene>
    <name evidence="2" type="ORF">HYH03_009702</name>
</gene>
<keyword evidence="3" id="KW-1185">Reference proteome</keyword>
<dbReference type="Proteomes" id="UP000612055">
    <property type="component" value="Unassembled WGS sequence"/>
</dbReference>
<proteinExistence type="predicted"/>
<reference evidence="2" key="1">
    <citation type="journal article" date="2020" name="bioRxiv">
        <title>Comparative genomics of Chlamydomonas.</title>
        <authorList>
            <person name="Craig R.J."/>
            <person name="Hasan A.R."/>
            <person name="Ness R.W."/>
            <person name="Keightley P.D."/>
        </authorList>
    </citation>
    <scope>NUCLEOTIDE SEQUENCE</scope>
    <source>
        <strain evidence="2">CCAP 11/70</strain>
    </source>
</reference>
<accession>A0A835XXF3</accession>
<protein>
    <submittedName>
        <fullName evidence="2">Uncharacterized protein</fullName>
    </submittedName>
</protein>
<evidence type="ECO:0000256" key="1">
    <source>
        <dbReference type="SAM" id="MobiDB-lite"/>
    </source>
</evidence>